<accession>A0A268HBJ4</accession>
<proteinExistence type="inferred from homology"/>
<keyword evidence="2 6" id="KW-0288">FMN</keyword>
<dbReference type="InterPro" id="IPR011251">
    <property type="entry name" value="Luciferase-like_dom"/>
</dbReference>
<name>A0A268HBJ4_9BACI</name>
<dbReference type="CDD" id="cd01095">
    <property type="entry name" value="Nitrilotriacetate_monoxgenase"/>
    <property type="match status" value="1"/>
</dbReference>
<dbReference type="GO" id="GO:0004497">
    <property type="term" value="F:monooxygenase activity"/>
    <property type="evidence" value="ECO:0007669"/>
    <property type="project" value="UniProtKB-KW"/>
</dbReference>
<reference evidence="8 9" key="1">
    <citation type="submission" date="2017-07" db="EMBL/GenBank/DDBJ databases">
        <title>Isolation and whole genome analysis of endospore-forming bacteria from heroin.</title>
        <authorList>
            <person name="Kalinowski J."/>
            <person name="Ahrens B."/>
            <person name="Al-Dilaimi A."/>
            <person name="Winkler A."/>
            <person name="Wibberg D."/>
            <person name="Schleenbecker U."/>
            <person name="Ruckert C."/>
            <person name="Wolfel R."/>
            <person name="Grass G."/>
        </authorList>
    </citation>
    <scope>NUCLEOTIDE SEQUENCE [LARGE SCALE GENOMIC DNA]</scope>
    <source>
        <strain evidence="8 9">7509</strain>
    </source>
</reference>
<dbReference type="Pfam" id="PF00296">
    <property type="entry name" value="Bac_luciferase"/>
    <property type="match status" value="1"/>
</dbReference>
<dbReference type="Gene3D" id="3.20.20.30">
    <property type="entry name" value="Luciferase-like domain"/>
    <property type="match status" value="1"/>
</dbReference>
<feature type="binding site" evidence="6">
    <location>
        <position position="159"/>
    </location>
    <ligand>
        <name>FMN</name>
        <dbReference type="ChEBI" id="CHEBI:58210"/>
    </ligand>
</feature>
<dbReference type="GO" id="GO:0016705">
    <property type="term" value="F:oxidoreductase activity, acting on paired donors, with incorporation or reduction of molecular oxygen"/>
    <property type="evidence" value="ECO:0007669"/>
    <property type="project" value="InterPro"/>
</dbReference>
<evidence type="ECO:0000256" key="4">
    <source>
        <dbReference type="ARBA" id="ARBA00023033"/>
    </source>
</evidence>
<evidence type="ECO:0000259" key="7">
    <source>
        <dbReference type="Pfam" id="PF00296"/>
    </source>
</evidence>
<organism evidence="8 9">
    <name type="scientific">Terribacillus saccharophilus</name>
    <dbReference type="NCBI Taxonomy" id="361277"/>
    <lineage>
        <taxon>Bacteria</taxon>
        <taxon>Bacillati</taxon>
        <taxon>Bacillota</taxon>
        <taxon>Bacilli</taxon>
        <taxon>Bacillales</taxon>
        <taxon>Bacillaceae</taxon>
        <taxon>Terribacillus</taxon>
    </lineage>
</organism>
<evidence type="ECO:0000313" key="9">
    <source>
        <dbReference type="Proteomes" id="UP000216475"/>
    </source>
</evidence>
<sequence length="457" mass="51846">MTKQIILQAFDMTAANHNAHGLWKHPENRRHREYKSLDYWIELARLLEKGKFDAIFFADVLGVYDVYGGDEKAALRDGVQVPLNDPAFVIPAMAAVTKHLSFAVTVSTSYEQPFHNARKFSTLDHLTNGRVAWNIVTSYLPNAAQNFGMDKMVKHDERYRIADEFLEVSYKLLEDSWEEDAVISDPETGVLVDPEKVHRIKHKGTYFSVEGPHVSEPSPQRTPVLYQAGTSEKGRDFAARHAECVFVGGPTPEKINYYIEDIKARAEAYGRSRDEIKAFTFLHVVVAETEEKALAKYDEVKHYWSADAAKAQYGGSTGYDLASYEKEEELFTYKHTEQGQSRAAYLTKDAAKPFTVKEIQEKFSQPAEMDIIIGSPEQVADKIEDFFVRSGVDGFNLTHYITPKDLHDFVELVVPILQERGLYKKDYADGTFREKLYGHPHLAAAHPAKQGKRLGQN</sequence>
<keyword evidence="1 6" id="KW-0285">Flavoprotein</keyword>
<dbReference type="PANTHER" id="PTHR30011:SF16">
    <property type="entry name" value="C2H2 FINGER DOMAIN TRANSCRIPTION FACTOR (EUROFUNG)-RELATED"/>
    <property type="match status" value="1"/>
</dbReference>
<keyword evidence="3" id="KW-0560">Oxidoreductase</keyword>
<dbReference type="SUPFAM" id="SSF51679">
    <property type="entry name" value="Bacterial luciferase-like"/>
    <property type="match status" value="1"/>
</dbReference>
<dbReference type="AlphaFoldDB" id="A0A268HBJ4"/>
<feature type="binding site" evidence="6">
    <location>
        <position position="231"/>
    </location>
    <ligand>
        <name>FMN</name>
        <dbReference type="ChEBI" id="CHEBI:58210"/>
    </ligand>
</feature>
<evidence type="ECO:0000256" key="6">
    <source>
        <dbReference type="PIRSR" id="PIRSR000337-1"/>
    </source>
</evidence>
<dbReference type="InterPro" id="IPR016215">
    <property type="entry name" value="NTA_MOA"/>
</dbReference>
<feature type="domain" description="Luciferase-like" evidence="7">
    <location>
        <begin position="30"/>
        <end position="393"/>
    </location>
</feature>
<gene>
    <name evidence="8" type="ORF">CHI12_12320</name>
</gene>
<dbReference type="Proteomes" id="UP000216475">
    <property type="component" value="Unassembled WGS sequence"/>
</dbReference>
<evidence type="ECO:0000313" key="8">
    <source>
        <dbReference type="EMBL" id="PAE07257.1"/>
    </source>
</evidence>
<dbReference type="InterPro" id="IPR036661">
    <property type="entry name" value="Luciferase-like_sf"/>
</dbReference>
<protein>
    <submittedName>
        <fullName evidence="8">N5,N10-methylene tetrahydromethanopterin reductase</fullName>
    </submittedName>
</protein>
<feature type="binding site" evidence="6">
    <location>
        <position position="155"/>
    </location>
    <ligand>
        <name>FMN</name>
        <dbReference type="ChEBI" id="CHEBI:58210"/>
    </ligand>
</feature>
<dbReference type="RefSeq" id="WP_095271181.1">
    <property type="nucleotide sequence ID" value="NZ_NPBH01000055.1"/>
</dbReference>
<dbReference type="PIRSF" id="PIRSF000337">
    <property type="entry name" value="NTA_MOA"/>
    <property type="match status" value="1"/>
</dbReference>
<feature type="binding site" evidence="6">
    <location>
        <position position="105"/>
    </location>
    <ligand>
        <name>FMN</name>
        <dbReference type="ChEBI" id="CHEBI:58210"/>
    </ligand>
</feature>
<dbReference type="InterPro" id="IPR051260">
    <property type="entry name" value="Diverse_substr_monoxygenases"/>
</dbReference>
<evidence type="ECO:0000256" key="1">
    <source>
        <dbReference type="ARBA" id="ARBA00022630"/>
    </source>
</evidence>
<comment type="similarity">
    <text evidence="5">Belongs to the NtaA/SnaA/DszA monooxygenase family.</text>
</comment>
<evidence type="ECO:0000256" key="2">
    <source>
        <dbReference type="ARBA" id="ARBA00022643"/>
    </source>
</evidence>
<evidence type="ECO:0000256" key="5">
    <source>
        <dbReference type="ARBA" id="ARBA00033748"/>
    </source>
</evidence>
<dbReference type="EMBL" id="NPBH01000055">
    <property type="protein sequence ID" value="PAE07257.1"/>
    <property type="molecule type" value="Genomic_DNA"/>
</dbReference>
<evidence type="ECO:0000256" key="3">
    <source>
        <dbReference type="ARBA" id="ARBA00023002"/>
    </source>
</evidence>
<dbReference type="PANTHER" id="PTHR30011">
    <property type="entry name" value="ALKANESULFONATE MONOOXYGENASE-RELATED"/>
    <property type="match status" value="1"/>
</dbReference>
<feature type="binding site" evidence="6">
    <location>
        <position position="59"/>
    </location>
    <ligand>
        <name>FMN</name>
        <dbReference type="ChEBI" id="CHEBI:58210"/>
    </ligand>
</feature>
<dbReference type="NCBIfam" id="TIGR03860">
    <property type="entry name" value="FMN_nitrolo"/>
    <property type="match status" value="1"/>
</dbReference>
<comment type="caution">
    <text evidence="8">The sequence shown here is derived from an EMBL/GenBank/DDBJ whole genome shotgun (WGS) entry which is preliminary data.</text>
</comment>
<keyword evidence="4" id="KW-0503">Monooxygenase</keyword>